<dbReference type="Proteomes" id="UP001396898">
    <property type="component" value="Unassembled WGS sequence"/>
</dbReference>
<sequence>MAPSLVADCYNDTYCVQMLRGLSSIVYGGGMPPEEIGDVLWQRICLTTHVTGGTSPSAPGSEPPSEMTGTGWAT</sequence>
<organism evidence="2 3">
    <name type="scientific">Apiospora marii</name>
    <dbReference type="NCBI Taxonomy" id="335849"/>
    <lineage>
        <taxon>Eukaryota</taxon>
        <taxon>Fungi</taxon>
        <taxon>Dikarya</taxon>
        <taxon>Ascomycota</taxon>
        <taxon>Pezizomycotina</taxon>
        <taxon>Sordariomycetes</taxon>
        <taxon>Xylariomycetidae</taxon>
        <taxon>Amphisphaeriales</taxon>
        <taxon>Apiosporaceae</taxon>
        <taxon>Apiospora</taxon>
    </lineage>
</organism>
<name>A0ABR1RTT1_9PEZI</name>
<accession>A0ABR1RTT1</accession>
<evidence type="ECO:0000256" key="1">
    <source>
        <dbReference type="SAM" id="MobiDB-lite"/>
    </source>
</evidence>
<feature type="region of interest" description="Disordered" evidence="1">
    <location>
        <begin position="52"/>
        <end position="74"/>
    </location>
</feature>
<dbReference type="EMBL" id="JAQQWI010000010">
    <property type="protein sequence ID" value="KAK8018232.1"/>
    <property type="molecule type" value="Genomic_DNA"/>
</dbReference>
<proteinExistence type="predicted"/>
<reference evidence="2 3" key="1">
    <citation type="submission" date="2023-01" db="EMBL/GenBank/DDBJ databases">
        <title>Analysis of 21 Apiospora genomes using comparative genomics revels a genus with tremendous synthesis potential of carbohydrate active enzymes and secondary metabolites.</title>
        <authorList>
            <person name="Sorensen T."/>
        </authorList>
    </citation>
    <scope>NUCLEOTIDE SEQUENCE [LARGE SCALE GENOMIC DNA]</scope>
    <source>
        <strain evidence="2 3">CBS 20057</strain>
    </source>
</reference>
<comment type="caution">
    <text evidence="2">The sequence shown here is derived from an EMBL/GenBank/DDBJ whole genome shotgun (WGS) entry which is preliminary data.</text>
</comment>
<evidence type="ECO:0000313" key="2">
    <source>
        <dbReference type="EMBL" id="KAK8018232.1"/>
    </source>
</evidence>
<evidence type="ECO:0000313" key="3">
    <source>
        <dbReference type="Proteomes" id="UP001396898"/>
    </source>
</evidence>
<gene>
    <name evidence="2" type="ORF">PG991_007422</name>
</gene>
<keyword evidence="3" id="KW-1185">Reference proteome</keyword>
<feature type="compositionally biased region" description="Low complexity" evidence="1">
    <location>
        <begin position="52"/>
        <end position="66"/>
    </location>
</feature>
<protein>
    <submittedName>
        <fullName evidence="2">Uncharacterized protein</fullName>
    </submittedName>
</protein>